<evidence type="ECO:0000256" key="1">
    <source>
        <dbReference type="ARBA" id="ARBA00023125"/>
    </source>
</evidence>
<dbReference type="InterPro" id="IPR011990">
    <property type="entry name" value="TPR-like_helical_dom_sf"/>
</dbReference>
<dbReference type="InterPro" id="IPR036388">
    <property type="entry name" value="WH-like_DNA-bd_sf"/>
</dbReference>
<dbReference type="PANTHER" id="PTHR35807">
    <property type="entry name" value="TRANSCRIPTIONAL REGULATOR REDD-RELATED"/>
    <property type="match status" value="1"/>
</dbReference>
<protein>
    <submittedName>
        <fullName evidence="3">Transcriptional regulator</fullName>
    </submittedName>
</protein>
<gene>
    <name evidence="3" type="ORF">ATI53_10357</name>
</gene>
<dbReference type="GO" id="GO:0000160">
    <property type="term" value="P:phosphorelay signal transduction system"/>
    <property type="evidence" value="ECO:0007669"/>
    <property type="project" value="InterPro"/>
</dbReference>
<evidence type="ECO:0000313" key="3">
    <source>
        <dbReference type="EMBL" id="RAK13357.1"/>
    </source>
</evidence>
<dbReference type="Gene3D" id="1.10.10.10">
    <property type="entry name" value="Winged helix-like DNA-binding domain superfamily/Winged helix DNA-binding domain"/>
    <property type="match status" value="1"/>
</dbReference>
<feature type="domain" description="OmpR/PhoB-type" evidence="2">
    <location>
        <begin position="23"/>
        <end position="94"/>
    </location>
</feature>
<dbReference type="SUPFAM" id="SSF46894">
    <property type="entry name" value="C-terminal effector domain of the bipartite response regulators"/>
    <property type="match status" value="1"/>
</dbReference>
<accession>A0A327XZ23</accession>
<dbReference type="InterPro" id="IPR001867">
    <property type="entry name" value="OmpR/PhoB-type_DNA-bd"/>
</dbReference>
<reference evidence="3 4" key="1">
    <citation type="submission" date="2018-06" db="EMBL/GenBank/DDBJ databases">
        <title>Genomic Encyclopedia of Archaeal and Bacterial Type Strains, Phase II (KMG-II): from individual species to whole genera.</title>
        <authorList>
            <person name="Goeker M."/>
        </authorList>
    </citation>
    <scope>NUCLEOTIDE SEQUENCE [LARGE SCALE GENOMIC DNA]</scope>
    <source>
        <strain evidence="3 4">DSM 22011</strain>
    </source>
</reference>
<dbReference type="GO" id="GO:0003677">
    <property type="term" value="F:DNA binding"/>
    <property type="evidence" value="ECO:0007669"/>
    <property type="project" value="UniProtKB-KW"/>
</dbReference>
<evidence type="ECO:0000259" key="2">
    <source>
        <dbReference type="SMART" id="SM00862"/>
    </source>
</evidence>
<proteinExistence type="predicted"/>
<name>A0A327XZ23_9RHOB</name>
<dbReference type="EMBL" id="QLMG01000035">
    <property type="protein sequence ID" value="RAK13357.1"/>
    <property type="molecule type" value="Genomic_DNA"/>
</dbReference>
<dbReference type="Proteomes" id="UP000249165">
    <property type="component" value="Unassembled WGS sequence"/>
</dbReference>
<comment type="caution">
    <text evidence="3">The sequence shown here is derived from an EMBL/GenBank/DDBJ whole genome shotgun (WGS) entry which is preliminary data.</text>
</comment>
<keyword evidence="1" id="KW-0238">DNA-binding</keyword>
<dbReference type="AlphaFoldDB" id="A0A327XZ23"/>
<dbReference type="Gene3D" id="1.25.40.10">
    <property type="entry name" value="Tetratricopeptide repeat domain"/>
    <property type="match status" value="1"/>
</dbReference>
<dbReference type="GO" id="GO:0006355">
    <property type="term" value="P:regulation of DNA-templated transcription"/>
    <property type="evidence" value="ECO:0007669"/>
    <property type="project" value="InterPro"/>
</dbReference>
<sequence>MKRGTGRYRLRLFGPFELGTPGGEILSLGRKAQALIAILAIHRGRAVPRGRLQDLLWSLSGPAHGRDSLKKCLRQLREALGEDLLVMRADGVALRTDALACDLDAAEDGAMFLEGLEVCDPEFDDWLRDMRVRLTACPRPARKESAPDRARLRIAVGPPRTLPQDLAAEMAAGFLLGRLVTLLSQNDLVEVSDLRAADLQSLGGADVRLASRAMTSDGQTCLQLALIGVAGGEVIWSGELVLAADAVGRRDVLAGTVARLAGEIERAACRHDHGANAETRVASRLMLDGIERLFRLGPQNTAIAVDRFRSAIAVEPRGSFQAWLAFTAAFRLEQSKGRDAPALREEVVELTAQALEAAPDNPLVRSLLAHANGFVLRDFDRANRLLAPLSGSDPATPIYHFALSMLRFYEGRLDEAYAAAATARRRGDNHPYAYAFSTGLCMIDLCRGDAGRAVVHGREARGLMPVLGRPYEPTLRYLTAAYAQSGQLPEARQSWDELCGIDLGNCAENLRDQDFPVPAEHARAALGRSFRALGAAVT</sequence>
<dbReference type="InterPro" id="IPR051677">
    <property type="entry name" value="AfsR-DnrI-RedD_regulator"/>
</dbReference>
<dbReference type="SMART" id="SM00862">
    <property type="entry name" value="Trans_reg_C"/>
    <property type="match status" value="1"/>
</dbReference>
<keyword evidence="4" id="KW-1185">Reference proteome</keyword>
<dbReference type="OrthoDB" id="9807521at2"/>
<dbReference type="PANTHER" id="PTHR35807:SF1">
    <property type="entry name" value="TRANSCRIPTIONAL REGULATOR REDD"/>
    <property type="match status" value="1"/>
</dbReference>
<dbReference type="RefSeq" id="WP_111550852.1">
    <property type="nucleotide sequence ID" value="NZ_LIQE01000033.1"/>
</dbReference>
<evidence type="ECO:0000313" key="4">
    <source>
        <dbReference type="Proteomes" id="UP000249165"/>
    </source>
</evidence>
<organism evidence="3 4">
    <name type="scientific">Salipiger aestuarii</name>
    <dbReference type="NCBI Taxonomy" id="568098"/>
    <lineage>
        <taxon>Bacteria</taxon>
        <taxon>Pseudomonadati</taxon>
        <taxon>Pseudomonadota</taxon>
        <taxon>Alphaproteobacteria</taxon>
        <taxon>Rhodobacterales</taxon>
        <taxon>Roseobacteraceae</taxon>
        <taxon>Salipiger</taxon>
    </lineage>
</organism>
<dbReference type="InterPro" id="IPR016032">
    <property type="entry name" value="Sig_transdc_resp-reg_C-effctor"/>
</dbReference>
<dbReference type="SUPFAM" id="SSF48452">
    <property type="entry name" value="TPR-like"/>
    <property type="match status" value="1"/>
</dbReference>